<sequence>MELEKLSNEYDNPTFWIGSDAPVAIMARADAGPVIYPSQTQEYRFRCPGTVSSNGITPNALGLLPQCLKETLSFGKDHRVRKLPPLPPLLYQVNPYIKRK</sequence>
<evidence type="ECO:0000313" key="2">
    <source>
        <dbReference type="Proteomes" id="UP001163321"/>
    </source>
</evidence>
<accession>A0ACC0WIZ0</accession>
<protein>
    <submittedName>
        <fullName evidence="1">Uncharacterized protein</fullName>
    </submittedName>
</protein>
<evidence type="ECO:0000313" key="1">
    <source>
        <dbReference type="EMBL" id="KAI9917691.1"/>
    </source>
</evidence>
<organism evidence="1 2">
    <name type="scientific">Peronosclerospora sorghi</name>
    <dbReference type="NCBI Taxonomy" id="230839"/>
    <lineage>
        <taxon>Eukaryota</taxon>
        <taxon>Sar</taxon>
        <taxon>Stramenopiles</taxon>
        <taxon>Oomycota</taxon>
        <taxon>Peronosporomycetes</taxon>
        <taxon>Peronosporales</taxon>
        <taxon>Peronosporaceae</taxon>
        <taxon>Peronosclerospora</taxon>
    </lineage>
</organism>
<name>A0ACC0WIZ0_9STRA</name>
<keyword evidence="2" id="KW-1185">Reference proteome</keyword>
<dbReference type="EMBL" id="CM047592">
    <property type="protein sequence ID" value="KAI9917691.1"/>
    <property type="molecule type" value="Genomic_DNA"/>
</dbReference>
<dbReference type="Proteomes" id="UP001163321">
    <property type="component" value="Chromosome 13"/>
</dbReference>
<gene>
    <name evidence="1" type="ORF">PsorP6_012656</name>
</gene>
<proteinExistence type="predicted"/>
<reference evidence="1 2" key="1">
    <citation type="journal article" date="2022" name="bioRxiv">
        <title>The genome of the oomycete Peronosclerospora sorghi, a cosmopolitan pathogen of maize and sorghum, is inflated with dispersed pseudogenes.</title>
        <authorList>
            <person name="Fletcher K."/>
            <person name="Martin F."/>
            <person name="Isakeit T."/>
            <person name="Cavanaugh K."/>
            <person name="Magill C."/>
            <person name="Michelmore R."/>
        </authorList>
    </citation>
    <scope>NUCLEOTIDE SEQUENCE [LARGE SCALE GENOMIC DNA]</scope>
    <source>
        <strain evidence="1">P6</strain>
    </source>
</reference>
<comment type="caution">
    <text evidence="1">The sequence shown here is derived from an EMBL/GenBank/DDBJ whole genome shotgun (WGS) entry which is preliminary data.</text>
</comment>